<dbReference type="AlphaFoldDB" id="Q4RCM6"/>
<sequence length="110" mass="11865">QPASDHEEGGDPDPQPQDVQQVQEEQKVPGQHGRLLQEPDGQEQLLQPGRPVPSHDLLPALLALGPHVDHAHTHAPLLQPPLWGVAPFQYGHRHGLGAGSLWAPSPPELS</sequence>
<dbReference type="EMBL" id="CAAE01018552">
    <property type="protein sequence ID" value="CAG13857.1"/>
    <property type="molecule type" value="Genomic_DNA"/>
</dbReference>
<name>Q4RCM6_TETNG</name>
<evidence type="ECO:0000256" key="1">
    <source>
        <dbReference type="SAM" id="MobiDB-lite"/>
    </source>
</evidence>
<feature type="compositionally biased region" description="Low complexity" evidence="1">
    <location>
        <begin position="16"/>
        <end position="31"/>
    </location>
</feature>
<reference evidence="2" key="1">
    <citation type="journal article" date="2004" name="Nature">
        <title>Genome duplication in the teleost fish Tetraodon nigroviridis reveals the early vertebrate proto-karyotype.</title>
        <authorList>
            <person name="Jaillon O."/>
            <person name="Aury J.-M."/>
            <person name="Brunet F."/>
            <person name="Petit J.-L."/>
            <person name="Stange-Thomann N."/>
            <person name="Mauceli E."/>
            <person name="Bouneau L."/>
            <person name="Fischer C."/>
            <person name="Ozouf-Costaz C."/>
            <person name="Bernot A."/>
            <person name="Nicaud S."/>
            <person name="Jaffe D."/>
            <person name="Fisher S."/>
            <person name="Lutfalla G."/>
            <person name="Dossat C."/>
            <person name="Segurens B."/>
            <person name="Dasilva C."/>
            <person name="Salanoubat M."/>
            <person name="Levy M."/>
            <person name="Boudet N."/>
            <person name="Castellano S."/>
            <person name="Anthouard V."/>
            <person name="Jubin C."/>
            <person name="Castelli V."/>
            <person name="Katinka M."/>
            <person name="Vacherie B."/>
            <person name="Biemont C."/>
            <person name="Skalli Z."/>
            <person name="Cattolico L."/>
            <person name="Poulain J."/>
            <person name="De Berardinis V."/>
            <person name="Cruaud C."/>
            <person name="Duprat S."/>
            <person name="Brottier P."/>
            <person name="Coutanceau J.-P."/>
            <person name="Gouzy J."/>
            <person name="Parra G."/>
            <person name="Lardier G."/>
            <person name="Chapple C."/>
            <person name="McKernan K.J."/>
            <person name="McEwan P."/>
            <person name="Bosak S."/>
            <person name="Kellis M."/>
            <person name="Volff J.-N."/>
            <person name="Guigo R."/>
            <person name="Zody M.C."/>
            <person name="Mesirov J."/>
            <person name="Lindblad-Toh K."/>
            <person name="Birren B."/>
            <person name="Nusbaum C."/>
            <person name="Kahn D."/>
            <person name="Robinson-Rechavi M."/>
            <person name="Laudet V."/>
            <person name="Schachter V."/>
            <person name="Quetier F."/>
            <person name="Saurin W."/>
            <person name="Scarpelli C."/>
            <person name="Wincker P."/>
            <person name="Lander E.S."/>
            <person name="Weissenbach J."/>
            <person name="Roest Crollius H."/>
        </authorList>
    </citation>
    <scope>NUCLEOTIDE SEQUENCE [LARGE SCALE GENOMIC DNA]</scope>
</reference>
<organism evidence="2">
    <name type="scientific">Tetraodon nigroviridis</name>
    <name type="common">Spotted green pufferfish</name>
    <name type="synonym">Chelonodon nigroviridis</name>
    <dbReference type="NCBI Taxonomy" id="99883"/>
    <lineage>
        <taxon>Eukaryota</taxon>
        <taxon>Metazoa</taxon>
        <taxon>Chordata</taxon>
        <taxon>Craniata</taxon>
        <taxon>Vertebrata</taxon>
        <taxon>Euteleostomi</taxon>
        <taxon>Actinopterygii</taxon>
        <taxon>Neopterygii</taxon>
        <taxon>Teleostei</taxon>
        <taxon>Neoteleostei</taxon>
        <taxon>Acanthomorphata</taxon>
        <taxon>Eupercaria</taxon>
        <taxon>Tetraodontiformes</taxon>
        <taxon>Tetradontoidea</taxon>
        <taxon>Tetraodontidae</taxon>
        <taxon>Tetraodon</taxon>
    </lineage>
</organism>
<dbReference type="KEGG" id="tng:GSTEN00037944G001"/>
<reference evidence="2" key="2">
    <citation type="submission" date="2004-02" db="EMBL/GenBank/DDBJ databases">
        <authorList>
            <consortium name="Genoscope"/>
            <consortium name="Whitehead Institute Centre for Genome Research"/>
        </authorList>
    </citation>
    <scope>NUCLEOTIDE SEQUENCE</scope>
</reference>
<protein>
    <submittedName>
        <fullName evidence="2">(spotted green pufferfish) hypothetical protein</fullName>
    </submittedName>
</protein>
<gene>
    <name evidence="2" type="ORF">GSTENG00037944001</name>
</gene>
<comment type="caution">
    <text evidence="2">The sequence shown here is derived from an EMBL/GenBank/DDBJ whole genome shotgun (WGS) entry which is preliminary data.</text>
</comment>
<feature type="region of interest" description="Disordered" evidence="1">
    <location>
        <begin position="1"/>
        <end position="57"/>
    </location>
</feature>
<accession>Q4RCM6</accession>
<evidence type="ECO:0000313" key="2">
    <source>
        <dbReference type="EMBL" id="CAG13857.1"/>
    </source>
</evidence>
<proteinExistence type="predicted"/>
<feature type="non-terminal residue" evidence="2">
    <location>
        <position position="1"/>
    </location>
</feature>